<proteinExistence type="inferred from homology"/>
<gene>
    <name evidence="3 5" type="primary">ureD</name>
    <name evidence="5" type="ORF">AW10_03907</name>
</gene>
<sequence length="312" mass="33171">MTAAQADENGRGLAGEARPGGEGCAAILRQSRQAIEEAARPGWQARLALAFERRGETSALVRREHFGPLRVQKALYPEGPDVCHAILLHPPGGIAGGDSLEISLHVGAGAHALLTTPGAGKWYRSGGRPARQSLSVRVGEGGVVEYLPQETIVFDGAEAQMQTQVELAAGALFCGWEILCLGRTASGERFRHGRLQLATRIERQGRPLWLERGRLLGASSWLDAAPGLAGFPVSASLLLAGRAVEPEWLAACRALPVADGLLTGVTALPELLVARCLAPGAEAARGWLREVWQQLRPLALGKPAVLPRIWNT</sequence>
<keyword evidence="3" id="KW-0963">Cytoplasm</keyword>
<evidence type="ECO:0000256" key="3">
    <source>
        <dbReference type="HAMAP-Rule" id="MF_01384"/>
    </source>
</evidence>
<reference evidence="5 6" key="1">
    <citation type="submission" date="2014-02" db="EMBL/GenBank/DDBJ databases">
        <title>Expanding our view of genomic diversity in Candidatus Accumulibacter clades.</title>
        <authorList>
            <person name="Skennerton C.T."/>
            <person name="Barr J.J."/>
            <person name="Slater F.R."/>
            <person name="Bond P.L."/>
            <person name="Tyson G.W."/>
        </authorList>
    </citation>
    <scope>NUCLEOTIDE SEQUENCE [LARGE SCALE GENOMIC DNA]</scope>
    <source>
        <strain evidence="6">BA-92</strain>
    </source>
</reference>
<comment type="subcellular location">
    <subcellularLocation>
        <location evidence="3">Cytoplasm</location>
    </subcellularLocation>
</comment>
<comment type="similarity">
    <text evidence="1 3">Belongs to the UreD family.</text>
</comment>
<accession>A0A011QEK6</accession>
<comment type="caution">
    <text evidence="5">The sequence shown here is derived from an EMBL/GenBank/DDBJ whole genome shotgun (WGS) entry which is preliminary data.</text>
</comment>
<dbReference type="HAMAP" id="MF_01384">
    <property type="entry name" value="UreD"/>
    <property type="match status" value="1"/>
</dbReference>
<evidence type="ECO:0000313" key="6">
    <source>
        <dbReference type="Proteomes" id="UP000021816"/>
    </source>
</evidence>
<comment type="function">
    <text evidence="3">Required for maturation of urease via the functional incorporation of the urease nickel metallocenter.</text>
</comment>
<evidence type="ECO:0000256" key="2">
    <source>
        <dbReference type="ARBA" id="ARBA00023186"/>
    </source>
</evidence>
<dbReference type="PANTHER" id="PTHR33643">
    <property type="entry name" value="UREASE ACCESSORY PROTEIN D"/>
    <property type="match status" value="1"/>
</dbReference>
<organism evidence="5 6">
    <name type="scientific">Candidatus Accumulibacter appositus</name>
    <dbReference type="NCBI Taxonomy" id="1454003"/>
    <lineage>
        <taxon>Bacteria</taxon>
        <taxon>Pseudomonadati</taxon>
        <taxon>Pseudomonadota</taxon>
        <taxon>Betaproteobacteria</taxon>
        <taxon>Candidatus Accumulibacter</taxon>
    </lineage>
</organism>
<dbReference type="EMBL" id="JEMX01000109">
    <property type="protein sequence ID" value="EXI77214.1"/>
    <property type="molecule type" value="Genomic_DNA"/>
</dbReference>
<dbReference type="PATRIC" id="fig|1454003.3.peg.3967"/>
<dbReference type="GO" id="GO:0005737">
    <property type="term" value="C:cytoplasm"/>
    <property type="evidence" value="ECO:0007669"/>
    <property type="project" value="UniProtKB-SubCell"/>
</dbReference>
<name>A0A011QEK6_9PROT</name>
<dbReference type="PANTHER" id="PTHR33643:SF1">
    <property type="entry name" value="UREASE ACCESSORY PROTEIN D"/>
    <property type="match status" value="1"/>
</dbReference>
<evidence type="ECO:0000256" key="4">
    <source>
        <dbReference type="SAM" id="MobiDB-lite"/>
    </source>
</evidence>
<dbReference type="Proteomes" id="UP000021816">
    <property type="component" value="Unassembled WGS sequence"/>
</dbReference>
<keyword evidence="2 3" id="KW-0143">Chaperone</keyword>
<dbReference type="AlphaFoldDB" id="A0A011QEK6"/>
<keyword evidence="3" id="KW-0996">Nickel insertion</keyword>
<evidence type="ECO:0000256" key="1">
    <source>
        <dbReference type="ARBA" id="ARBA00007177"/>
    </source>
</evidence>
<dbReference type="STRING" id="1454003.AW10_03907"/>
<dbReference type="Pfam" id="PF01774">
    <property type="entry name" value="UreD"/>
    <property type="match status" value="1"/>
</dbReference>
<protein>
    <recommendedName>
        <fullName evidence="3">Urease accessory protein UreD</fullName>
    </recommendedName>
</protein>
<dbReference type="GO" id="GO:0016151">
    <property type="term" value="F:nickel cation binding"/>
    <property type="evidence" value="ECO:0007669"/>
    <property type="project" value="UniProtKB-UniRule"/>
</dbReference>
<dbReference type="InterPro" id="IPR002669">
    <property type="entry name" value="UreD"/>
</dbReference>
<evidence type="ECO:0000313" key="5">
    <source>
        <dbReference type="EMBL" id="EXI77214.1"/>
    </source>
</evidence>
<comment type="subunit">
    <text evidence="3">UreD, UreF and UreG form a complex that acts as a GTP-hydrolysis-dependent molecular chaperone, activating the urease apoprotein by helping to assemble the nickel containing metallocenter of UreC. The UreE protein probably delivers the nickel.</text>
</comment>
<feature type="region of interest" description="Disordered" evidence="4">
    <location>
        <begin position="1"/>
        <end position="21"/>
    </location>
</feature>